<comment type="caution">
    <text evidence="2">The sequence shown here is derived from an EMBL/GenBank/DDBJ whole genome shotgun (WGS) entry which is preliminary data.</text>
</comment>
<evidence type="ECO:0000313" key="2">
    <source>
        <dbReference type="EMBL" id="MEQ2223412.1"/>
    </source>
</evidence>
<accession>A0ABV0SS32</accession>
<gene>
    <name evidence="2" type="ORF">ILYODFUR_036506</name>
</gene>
<sequence>MVSEPAAAGVRSPVAAAVERGCTPPGRRGDQERPRVRSASLGLAVERERLERLGLPHDSGRMSRLYHSFSALVRRERHGALFMSIRLRAVIPPATDEQKSSFQHH</sequence>
<proteinExistence type="predicted"/>
<feature type="compositionally biased region" description="Low complexity" evidence="1">
    <location>
        <begin position="1"/>
        <end position="18"/>
    </location>
</feature>
<dbReference type="EMBL" id="JAHRIQ010007469">
    <property type="protein sequence ID" value="MEQ2223412.1"/>
    <property type="molecule type" value="Genomic_DNA"/>
</dbReference>
<evidence type="ECO:0000256" key="1">
    <source>
        <dbReference type="SAM" id="MobiDB-lite"/>
    </source>
</evidence>
<reference evidence="2 3" key="1">
    <citation type="submission" date="2021-06" db="EMBL/GenBank/DDBJ databases">
        <authorList>
            <person name="Palmer J.M."/>
        </authorList>
    </citation>
    <scope>NUCLEOTIDE SEQUENCE [LARGE SCALE GENOMIC DNA]</scope>
    <source>
        <strain evidence="3">if_2019</strain>
        <tissue evidence="2">Muscle</tissue>
    </source>
</reference>
<organism evidence="2 3">
    <name type="scientific">Ilyodon furcidens</name>
    <name type="common">goldbreast splitfin</name>
    <dbReference type="NCBI Taxonomy" id="33524"/>
    <lineage>
        <taxon>Eukaryota</taxon>
        <taxon>Metazoa</taxon>
        <taxon>Chordata</taxon>
        <taxon>Craniata</taxon>
        <taxon>Vertebrata</taxon>
        <taxon>Euteleostomi</taxon>
        <taxon>Actinopterygii</taxon>
        <taxon>Neopterygii</taxon>
        <taxon>Teleostei</taxon>
        <taxon>Neoteleostei</taxon>
        <taxon>Acanthomorphata</taxon>
        <taxon>Ovalentaria</taxon>
        <taxon>Atherinomorphae</taxon>
        <taxon>Cyprinodontiformes</taxon>
        <taxon>Goodeidae</taxon>
        <taxon>Ilyodon</taxon>
    </lineage>
</organism>
<keyword evidence="3" id="KW-1185">Reference proteome</keyword>
<feature type="region of interest" description="Disordered" evidence="1">
    <location>
        <begin position="1"/>
        <end position="40"/>
    </location>
</feature>
<protein>
    <submittedName>
        <fullName evidence="2">Uncharacterized protein</fullName>
    </submittedName>
</protein>
<dbReference type="Proteomes" id="UP001482620">
    <property type="component" value="Unassembled WGS sequence"/>
</dbReference>
<name>A0ABV0SS32_9TELE</name>
<evidence type="ECO:0000313" key="3">
    <source>
        <dbReference type="Proteomes" id="UP001482620"/>
    </source>
</evidence>